<evidence type="ECO:0000313" key="4">
    <source>
        <dbReference type="EMBL" id="WCZ39534.1"/>
    </source>
</evidence>
<protein>
    <recommendedName>
        <fullName evidence="1">peptidyl-tRNA hydrolase</fullName>
        <ecNumber evidence="1">3.1.1.29</ecNumber>
    </recommendedName>
</protein>
<organism evidence="4 5">
    <name type="scientific">Corynebacterium jeddahense</name>
    <dbReference type="NCBI Taxonomy" id="1414719"/>
    <lineage>
        <taxon>Bacteria</taxon>
        <taxon>Bacillati</taxon>
        <taxon>Actinomycetota</taxon>
        <taxon>Actinomycetes</taxon>
        <taxon>Mycobacteriales</taxon>
        <taxon>Corynebacteriaceae</taxon>
        <taxon>Corynebacterium</taxon>
    </lineage>
</organism>
<dbReference type="SUPFAM" id="SSF102462">
    <property type="entry name" value="Peptidyl-tRNA hydrolase II"/>
    <property type="match status" value="1"/>
</dbReference>
<evidence type="ECO:0000256" key="2">
    <source>
        <dbReference type="ARBA" id="ARBA00022801"/>
    </source>
</evidence>
<dbReference type="EMBL" id="CP063194">
    <property type="protein sequence ID" value="WCZ39534.1"/>
    <property type="molecule type" value="Genomic_DNA"/>
</dbReference>
<evidence type="ECO:0000256" key="1">
    <source>
        <dbReference type="ARBA" id="ARBA00013260"/>
    </source>
</evidence>
<evidence type="ECO:0000256" key="3">
    <source>
        <dbReference type="ARBA" id="ARBA00048707"/>
    </source>
</evidence>
<gene>
    <name evidence="4" type="ORF">CJEDD_09765</name>
</gene>
<evidence type="ECO:0000313" key="5">
    <source>
        <dbReference type="Proteomes" id="UP001218071"/>
    </source>
</evidence>
<accession>A0ABY7ULD9</accession>
<dbReference type="InterPro" id="IPR023476">
    <property type="entry name" value="Pep_tRNA_hydro_II_dom_sf"/>
</dbReference>
<name>A0ABY7ULD9_9CORY</name>
<dbReference type="EC" id="3.1.1.29" evidence="1"/>
<keyword evidence="5" id="KW-1185">Reference proteome</keyword>
<sequence>MLAAAHPRGSVVAVTSPAIESAHDLLRRRLADDARERAKDTEDPADSSTVQAMQLAINLPKQDSPSRNQVLNDAARAAVAVCLDPRAGEDGFWRDGLDNWYSRRIRKVVRRARNKAWDDVQALPGITVGAVRAFVPSAVGEVPHAIAKLQIKGTDIEPGPELPSQPGAPLIAVDASLGMTAGKAAAQVGHASMLLAAARDAAWALAWAAAGFPLTVREVPRAEFAELCRTPGAVPVRDAGFTEVAPGSTTVVAIA</sequence>
<reference evidence="4 5" key="1">
    <citation type="submission" date="2020-10" db="EMBL/GenBank/DDBJ databases">
        <title>Complete genome sequence of Corynebacterium jeddahense DSM 45997, type strain of Corynebacterium jeddahense.</title>
        <authorList>
            <person name="Busche T."/>
            <person name="Kalinowski J."/>
            <person name="Ruckert C."/>
        </authorList>
    </citation>
    <scope>NUCLEOTIDE SEQUENCE [LARGE SCALE GENOMIC DNA]</scope>
    <source>
        <strain evidence="4 5">DSM 45997</strain>
    </source>
</reference>
<dbReference type="Pfam" id="PF01981">
    <property type="entry name" value="PTH2"/>
    <property type="match status" value="1"/>
</dbReference>
<proteinExistence type="predicted"/>
<dbReference type="InterPro" id="IPR002833">
    <property type="entry name" value="PTH2"/>
</dbReference>
<comment type="catalytic activity">
    <reaction evidence="3">
        <text>an N-acyl-L-alpha-aminoacyl-tRNA + H2O = an N-acyl-L-amino acid + a tRNA + H(+)</text>
        <dbReference type="Rhea" id="RHEA:54448"/>
        <dbReference type="Rhea" id="RHEA-COMP:10123"/>
        <dbReference type="Rhea" id="RHEA-COMP:13883"/>
        <dbReference type="ChEBI" id="CHEBI:15377"/>
        <dbReference type="ChEBI" id="CHEBI:15378"/>
        <dbReference type="ChEBI" id="CHEBI:59874"/>
        <dbReference type="ChEBI" id="CHEBI:78442"/>
        <dbReference type="ChEBI" id="CHEBI:138191"/>
        <dbReference type="EC" id="3.1.1.29"/>
    </reaction>
</comment>
<dbReference type="Proteomes" id="UP001218071">
    <property type="component" value="Chromosome"/>
</dbReference>
<dbReference type="Gene3D" id="3.40.1490.10">
    <property type="entry name" value="Bit1"/>
    <property type="match status" value="1"/>
</dbReference>
<keyword evidence="2 4" id="KW-0378">Hydrolase</keyword>
<dbReference type="GO" id="GO:0016787">
    <property type="term" value="F:hydrolase activity"/>
    <property type="evidence" value="ECO:0007669"/>
    <property type="project" value="UniProtKB-KW"/>
</dbReference>